<evidence type="ECO:0008006" key="7">
    <source>
        <dbReference type="Google" id="ProtNLM"/>
    </source>
</evidence>
<keyword evidence="2" id="KW-0560">Oxidoreductase</keyword>
<dbReference type="Gene3D" id="3.40.50.720">
    <property type="entry name" value="NAD(P)-binding Rossmann-like Domain"/>
    <property type="match status" value="1"/>
</dbReference>
<dbReference type="EMBL" id="AWGJ01000008">
    <property type="protein sequence ID" value="ODN77091.1"/>
    <property type="molecule type" value="Genomic_DNA"/>
</dbReference>
<gene>
    <name evidence="5" type="ORF">L202_05628</name>
</gene>
<dbReference type="Pfam" id="PF01408">
    <property type="entry name" value="GFO_IDH_MocA"/>
    <property type="match status" value="1"/>
</dbReference>
<dbReference type="SUPFAM" id="SSF55347">
    <property type="entry name" value="Glyceraldehyde-3-phosphate dehydrogenase-like, C-terminal domain"/>
    <property type="match status" value="1"/>
</dbReference>
<evidence type="ECO:0000256" key="1">
    <source>
        <dbReference type="ARBA" id="ARBA00010928"/>
    </source>
</evidence>
<dbReference type="Pfam" id="PF22725">
    <property type="entry name" value="GFO_IDH_MocA_C3"/>
    <property type="match status" value="1"/>
</dbReference>
<dbReference type="GeneID" id="30156937"/>
<evidence type="ECO:0000313" key="6">
    <source>
        <dbReference type="Proteomes" id="UP000094065"/>
    </source>
</evidence>
<evidence type="ECO:0000256" key="2">
    <source>
        <dbReference type="ARBA" id="ARBA00023002"/>
    </source>
</evidence>
<dbReference type="Proteomes" id="UP000094065">
    <property type="component" value="Unassembled WGS sequence"/>
</dbReference>
<dbReference type="GO" id="GO:0005737">
    <property type="term" value="C:cytoplasm"/>
    <property type="evidence" value="ECO:0007669"/>
    <property type="project" value="TreeGrafter"/>
</dbReference>
<dbReference type="RefSeq" id="XP_018992465.1">
    <property type="nucleotide sequence ID" value="XM_019139974.1"/>
</dbReference>
<dbReference type="GO" id="GO:0016491">
    <property type="term" value="F:oxidoreductase activity"/>
    <property type="evidence" value="ECO:0007669"/>
    <property type="project" value="UniProtKB-KW"/>
</dbReference>
<protein>
    <recommendedName>
        <fullName evidence="7">Gfo/Idh/MocA-like oxidoreductase N-terminal domain-containing protein</fullName>
    </recommendedName>
</protein>
<dbReference type="AlphaFoldDB" id="A0A1E3HNR6"/>
<dbReference type="PANTHER" id="PTHR42840">
    <property type="entry name" value="NAD(P)-BINDING ROSSMANN-FOLD SUPERFAMILY PROTEIN-RELATED"/>
    <property type="match status" value="1"/>
</dbReference>
<dbReference type="OrthoDB" id="446809at2759"/>
<dbReference type="STRING" id="1295533.A0A1E3HNR6"/>
<comment type="caution">
    <text evidence="5">The sequence shown here is derived from an EMBL/GenBank/DDBJ whole genome shotgun (WGS) entry which is preliminary data.</text>
</comment>
<proteinExistence type="inferred from homology"/>
<organism evidence="5 6">
    <name type="scientific">Cryptococcus amylolentus CBS 6039</name>
    <dbReference type="NCBI Taxonomy" id="1295533"/>
    <lineage>
        <taxon>Eukaryota</taxon>
        <taxon>Fungi</taxon>
        <taxon>Dikarya</taxon>
        <taxon>Basidiomycota</taxon>
        <taxon>Agaricomycotina</taxon>
        <taxon>Tremellomycetes</taxon>
        <taxon>Tremellales</taxon>
        <taxon>Cryptococcaceae</taxon>
        <taxon>Cryptococcus</taxon>
    </lineage>
</organism>
<comment type="similarity">
    <text evidence="1">Belongs to the Gfo/Idh/MocA family.</text>
</comment>
<evidence type="ECO:0000259" key="4">
    <source>
        <dbReference type="Pfam" id="PF22725"/>
    </source>
</evidence>
<name>A0A1E3HNR6_9TREE</name>
<evidence type="ECO:0000313" key="5">
    <source>
        <dbReference type="EMBL" id="ODN77091.1"/>
    </source>
</evidence>
<accession>A0A1E3HNR6</accession>
<dbReference type="InterPro" id="IPR000683">
    <property type="entry name" value="Gfo/Idh/MocA-like_OxRdtase_N"/>
</dbReference>
<dbReference type="GO" id="GO:0000166">
    <property type="term" value="F:nucleotide binding"/>
    <property type="evidence" value="ECO:0007669"/>
    <property type="project" value="InterPro"/>
</dbReference>
<reference evidence="5 6" key="1">
    <citation type="submission" date="2016-06" db="EMBL/GenBank/DDBJ databases">
        <title>Evolution of pathogenesis and genome organization in the Tremellales.</title>
        <authorList>
            <person name="Cuomo C."/>
            <person name="Litvintseva A."/>
            <person name="Heitman J."/>
            <person name="Chen Y."/>
            <person name="Sun S."/>
            <person name="Springer D."/>
            <person name="Dromer F."/>
            <person name="Young S."/>
            <person name="Zeng Q."/>
            <person name="Chapman S."/>
            <person name="Gujja S."/>
            <person name="Saif S."/>
            <person name="Birren B."/>
        </authorList>
    </citation>
    <scope>NUCLEOTIDE SEQUENCE [LARGE SCALE GENOMIC DNA]</scope>
    <source>
        <strain evidence="5 6">CBS 6039</strain>
    </source>
</reference>
<keyword evidence="6" id="KW-1185">Reference proteome</keyword>
<evidence type="ECO:0000259" key="3">
    <source>
        <dbReference type="Pfam" id="PF01408"/>
    </source>
</evidence>
<feature type="domain" description="GFO/IDH/MocA-like oxidoreductase" evidence="4">
    <location>
        <begin position="149"/>
        <end position="266"/>
    </location>
</feature>
<sequence length="353" mass="37921">MTAPSSPKLRVAILGCGRMGQRHAHNFHNLMPRAEVVAIADPSPLAAKWAQEHLPGVPCYADPEQIFNLPKVDAVVISTITSTHAPLTIKAIEHGLHVLLEKPISIDVEDTRPVVDAASKKPEVKVMIGFVRRYDQALNGLAGELVGSKLGKPYLLKSTSMDPYDETGFFVAYARASGGIFMDCGIHDIDMSRWLLSLPSGTPIKPTRITASGLITAHPELADQGDCDNALAIIEYDNGSSCTLHLSRTGMAGYESRVEVYGKGGKQVITKAAGAPFESAEAGTADMPSYMDRYGEAFIHEAKAFIDCVLDDTPSRSSVYDGLQAALIAKALTHSFKTGKAVEFDKDGEPVLL</sequence>
<dbReference type="Gene3D" id="3.30.360.10">
    <property type="entry name" value="Dihydrodipicolinate Reductase, domain 2"/>
    <property type="match status" value="1"/>
</dbReference>
<dbReference type="InterPro" id="IPR036291">
    <property type="entry name" value="NAD(P)-bd_dom_sf"/>
</dbReference>
<dbReference type="GO" id="GO:0006740">
    <property type="term" value="P:NADPH regeneration"/>
    <property type="evidence" value="ECO:0007669"/>
    <property type="project" value="TreeGrafter"/>
</dbReference>
<dbReference type="SUPFAM" id="SSF51735">
    <property type="entry name" value="NAD(P)-binding Rossmann-fold domains"/>
    <property type="match status" value="1"/>
</dbReference>
<dbReference type="InterPro" id="IPR055170">
    <property type="entry name" value="GFO_IDH_MocA-like_dom"/>
</dbReference>
<dbReference type="PANTHER" id="PTHR42840:SF3">
    <property type="entry name" value="BINDING ROSSMANN FOLD OXIDOREDUCTASE, PUTATIVE (AFU_ORTHOLOGUE AFUA_2G10240)-RELATED"/>
    <property type="match status" value="1"/>
</dbReference>
<feature type="domain" description="Gfo/Idh/MocA-like oxidoreductase N-terminal" evidence="3">
    <location>
        <begin position="9"/>
        <end position="129"/>
    </location>
</feature>